<keyword evidence="1" id="KW-0732">Signal</keyword>
<keyword evidence="3" id="KW-1185">Reference proteome</keyword>
<dbReference type="Proteomes" id="UP000801492">
    <property type="component" value="Unassembled WGS sequence"/>
</dbReference>
<accession>A0A8K0G4Y8</accession>
<evidence type="ECO:0000313" key="3">
    <source>
        <dbReference type="Proteomes" id="UP000801492"/>
    </source>
</evidence>
<reference evidence="2" key="1">
    <citation type="submission" date="2019-08" db="EMBL/GenBank/DDBJ databases">
        <title>The genome of the North American firefly Photinus pyralis.</title>
        <authorList>
            <consortium name="Photinus pyralis genome working group"/>
            <person name="Fallon T.R."/>
            <person name="Sander Lower S.E."/>
            <person name="Weng J.-K."/>
        </authorList>
    </citation>
    <scope>NUCLEOTIDE SEQUENCE</scope>
    <source>
        <strain evidence="2">TRF0915ILg1</strain>
        <tissue evidence="2">Whole body</tissue>
    </source>
</reference>
<dbReference type="AlphaFoldDB" id="A0A8K0G4Y8"/>
<name>A0A8K0G4Y8_IGNLU</name>
<comment type="caution">
    <text evidence="2">The sequence shown here is derived from an EMBL/GenBank/DDBJ whole genome shotgun (WGS) entry which is preliminary data.</text>
</comment>
<feature type="signal peptide" evidence="1">
    <location>
        <begin position="1"/>
        <end position="19"/>
    </location>
</feature>
<sequence length="226" mass="25742">MMIIAIGLIIFATFSTACAEQLLNLIDLLDNQETSLKTEIFEYYVASSLENTALSDDIDLAIEKATLNDAGDRLAQTSNTTRNRRVTNLKIKFLLTIFNELTLIDGYRKSAIDTMEFDEIVYDPYIRAILNSVMENFVVAKKMMLYDWLLQSFAPADFIPEVERRNSSKLDRSSSLLKENCQRRTAGFIVLMNGFLDKPLLKVNDAKTKTPQEVIKAYRAETRTLV</sequence>
<organism evidence="2 3">
    <name type="scientific">Ignelater luminosus</name>
    <name type="common">Cucubano</name>
    <name type="synonym">Pyrophorus luminosus</name>
    <dbReference type="NCBI Taxonomy" id="2038154"/>
    <lineage>
        <taxon>Eukaryota</taxon>
        <taxon>Metazoa</taxon>
        <taxon>Ecdysozoa</taxon>
        <taxon>Arthropoda</taxon>
        <taxon>Hexapoda</taxon>
        <taxon>Insecta</taxon>
        <taxon>Pterygota</taxon>
        <taxon>Neoptera</taxon>
        <taxon>Endopterygota</taxon>
        <taxon>Coleoptera</taxon>
        <taxon>Polyphaga</taxon>
        <taxon>Elateriformia</taxon>
        <taxon>Elateroidea</taxon>
        <taxon>Elateridae</taxon>
        <taxon>Agrypninae</taxon>
        <taxon>Pyrophorini</taxon>
        <taxon>Ignelater</taxon>
    </lineage>
</organism>
<gene>
    <name evidence="2" type="ORF">ILUMI_20004</name>
</gene>
<dbReference type="EMBL" id="VTPC01088488">
    <property type="protein sequence ID" value="KAF2886169.1"/>
    <property type="molecule type" value="Genomic_DNA"/>
</dbReference>
<proteinExistence type="predicted"/>
<feature type="chain" id="PRO_5035466836" evidence="1">
    <location>
        <begin position="20"/>
        <end position="226"/>
    </location>
</feature>
<evidence type="ECO:0000313" key="2">
    <source>
        <dbReference type="EMBL" id="KAF2886169.1"/>
    </source>
</evidence>
<evidence type="ECO:0000256" key="1">
    <source>
        <dbReference type="SAM" id="SignalP"/>
    </source>
</evidence>
<protein>
    <submittedName>
        <fullName evidence="2">Uncharacterized protein</fullName>
    </submittedName>
</protein>